<dbReference type="GeneID" id="40311370"/>
<dbReference type="VEuPathDB" id="ToxoDB:BESB_064420"/>
<dbReference type="AlphaFoldDB" id="A0A2A9MDR7"/>
<dbReference type="RefSeq" id="XP_029218420.1">
    <property type="nucleotide sequence ID" value="XM_029364837.1"/>
</dbReference>
<gene>
    <name evidence="2" type="ORF">BESB_064420</name>
</gene>
<evidence type="ECO:0000256" key="1">
    <source>
        <dbReference type="SAM" id="MobiDB-lite"/>
    </source>
</evidence>
<proteinExistence type="predicted"/>
<sequence length="441" mass="48637">MSNSSEAETTAGRGRGPGFYDTQSVSEGGTADSFVIRNVHTKRERARRGEDPDAGERGFFQTFFASFKQCCAPSTRKNMNWKGSQGTGADGFGRKGAGALQGRSATSHLLYGGKRAATYTDGSSSSSSVTRGKTEGGTLNRSQIDDKFQPAGVSWRITDATGASRTVVLTSAQAAWAALVWCVRLENSERMSGRMVAEILLGAEQQKRELDLNFCLRSTVQFQSIELLRKLEGRVMEDLLGDFSGTLTDVVRGAHSEGADASTAGVYMIISKVRVLGLYARKQGEFVDLAVFDPAPSEEDDFPPCFVGFRSMEDLLDFTVETFNRDPRVKRALQAKITAFLFRSKHTYGPSARQKDYGAHRPVRHWMKKEGLAQKDPRFEAKVMYTNMYRATEQSPADENIFAMEAGTGMQIGDNREANARSKFRNRDEVEDDDEASFGQP</sequence>
<evidence type="ECO:0000313" key="3">
    <source>
        <dbReference type="Proteomes" id="UP000224006"/>
    </source>
</evidence>
<protein>
    <submittedName>
        <fullName evidence="2">Uncharacterized protein</fullName>
    </submittedName>
</protein>
<comment type="caution">
    <text evidence="2">The sequence shown here is derived from an EMBL/GenBank/DDBJ whole genome shotgun (WGS) entry which is preliminary data.</text>
</comment>
<feature type="region of interest" description="Disordered" evidence="1">
    <location>
        <begin position="408"/>
        <end position="441"/>
    </location>
</feature>
<feature type="compositionally biased region" description="Acidic residues" evidence="1">
    <location>
        <begin position="429"/>
        <end position="441"/>
    </location>
</feature>
<feature type="region of interest" description="Disordered" evidence="1">
    <location>
        <begin position="1"/>
        <end position="55"/>
    </location>
</feature>
<dbReference type="Proteomes" id="UP000224006">
    <property type="component" value="Chromosome VI"/>
</dbReference>
<feature type="region of interest" description="Disordered" evidence="1">
    <location>
        <begin position="117"/>
        <end position="143"/>
    </location>
</feature>
<name>A0A2A9MDR7_BESBE</name>
<reference evidence="2 3" key="1">
    <citation type="submission" date="2017-09" db="EMBL/GenBank/DDBJ databases">
        <title>Genome sequencing of Besnoitia besnoiti strain Bb-Ger1.</title>
        <authorList>
            <person name="Schares G."/>
            <person name="Venepally P."/>
            <person name="Lorenzi H.A."/>
        </authorList>
    </citation>
    <scope>NUCLEOTIDE SEQUENCE [LARGE SCALE GENOMIC DNA]</scope>
    <source>
        <strain evidence="2 3">Bb-Ger1</strain>
    </source>
</reference>
<feature type="compositionally biased region" description="Basic and acidic residues" evidence="1">
    <location>
        <begin position="414"/>
        <end position="428"/>
    </location>
</feature>
<dbReference type="EMBL" id="NWUJ01000006">
    <property type="protein sequence ID" value="PFH34411.1"/>
    <property type="molecule type" value="Genomic_DNA"/>
</dbReference>
<evidence type="ECO:0000313" key="2">
    <source>
        <dbReference type="EMBL" id="PFH34411.1"/>
    </source>
</evidence>
<dbReference type="OrthoDB" id="339064at2759"/>
<keyword evidence="3" id="KW-1185">Reference proteome</keyword>
<dbReference type="KEGG" id="bbes:BESB_064420"/>
<organism evidence="2 3">
    <name type="scientific">Besnoitia besnoiti</name>
    <name type="common">Apicomplexan protozoan</name>
    <dbReference type="NCBI Taxonomy" id="94643"/>
    <lineage>
        <taxon>Eukaryota</taxon>
        <taxon>Sar</taxon>
        <taxon>Alveolata</taxon>
        <taxon>Apicomplexa</taxon>
        <taxon>Conoidasida</taxon>
        <taxon>Coccidia</taxon>
        <taxon>Eucoccidiorida</taxon>
        <taxon>Eimeriorina</taxon>
        <taxon>Sarcocystidae</taxon>
        <taxon>Besnoitia</taxon>
    </lineage>
</organism>
<accession>A0A2A9MDR7</accession>